<accession>E3M5F9</accession>
<name>E3M5F9_CAERE</name>
<dbReference type="CTD" id="9799499"/>
<sequence length="156" mass="17927">MMYESRLFLILFALPAGSLGWDHFQFDTTLFCNYNGRPFYDLKIEWWEQDTLSAGEKISNAKILQADTGRFSFTMEGAMNGDEWFSAGYRPVAYISHDCTDDGKRVDLVLSLTTLCEVGHTCHYRVIKDITNTWGKEDMKPAGFLHDNMDPFPDFP</sequence>
<gene>
    <name evidence="1" type="ORF">CRE_11084</name>
</gene>
<reference evidence="1" key="1">
    <citation type="submission" date="2007-07" db="EMBL/GenBank/DDBJ databases">
        <title>PCAP assembly of the Caenorhabditis remanei genome.</title>
        <authorList>
            <consortium name="The Caenorhabditis remanei Sequencing Consortium"/>
            <person name="Wilson R.K."/>
        </authorList>
    </citation>
    <scope>NUCLEOTIDE SEQUENCE [LARGE SCALE GENOMIC DNA]</scope>
    <source>
        <strain evidence="1">PB4641</strain>
    </source>
</reference>
<dbReference type="GeneID" id="9799499"/>
<dbReference type="PANTHER" id="PTHR21479:SF9">
    <property type="entry name" value="OOCYTE-SECRETED PROTEIN 2-RELATED"/>
    <property type="match status" value="1"/>
</dbReference>
<dbReference type="OrthoDB" id="5793379at2759"/>
<dbReference type="EMBL" id="DS268425">
    <property type="protein sequence ID" value="EFO92237.1"/>
    <property type="molecule type" value="Genomic_DNA"/>
</dbReference>
<keyword evidence="2" id="KW-1185">Reference proteome</keyword>
<evidence type="ECO:0000313" key="2">
    <source>
        <dbReference type="Proteomes" id="UP000008281"/>
    </source>
</evidence>
<dbReference type="PANTHER" id="PTHR21479">
    <property type="match status" value="1"/>
</dbReference>
<dbReference type="FunCoup" id="E3M5F9">
    <property type="interactions" value="1236"/>
</dbReference>
<dbReference type="STRING" id="31234.E3M5F9"/>
<proteinExistence type="predicted"/>
<organism evidence="2">
    <name type="scientific">Caenorhabditis remanei</name>
    <name type="common">Caenorhabditis vulgaris</name>
    <dbReference type="NCBI Taxonomy" id="31234"/>
    <lineage>
        <taxon>Eukaryota</taxon>
        <taxon>Metazoa</taxon>
        <taxon>Ecdysozoa</taxon>
        <taxon>Nematoda</taxon>
        <taxon>Chromadorea</taxon>
        <taxon>Rhabditida</taxon>
        <taxon>Rhabditina</taxon>
        <taxon>Rhabditomorpha</taxon>
        <taxon>Rhabditoidea</taxon>
        <taxon>Rhabditidae</taxon>
        <taxon>Peloderinae</taxon>
        <taxon>Caenorhabditis</taxon>
    </lineage>
</organism>
<evidence type="ECO:0000313" key="1">
    <source>
        <dbReference type="EMBL" id="EFO92237.1"/>
    </source>
</evidence>
<dbReference type="HOGENOM" id="CLU_144350_0_0_1"/>
<protein>
    <submittedName>
        <fullName evidence="1">Uncharacterized protein</fullName>
    </submittedName>
</protein>
<dbReference type="AlphaFoldDB" id="E3M5F9"/>
<dbReference type="RefSeq" id="XP_003108545.2">
    <property type="nucleotide sequence ID" value="XM_003108497.2"/>
</dbReference>
<dbReference type="Proteomes" id="UP000008281">
    <property type="component" value="Unassembled WGS sequence"/>
</dbReference>
<dbReference type="KEGG" id="crq:GCK72_014962"/>
<dbReference type="eggNOG" id="ENOG502RAC1">
    <property type="taxonomic scope" value="Eukaryota"/>
</dbReference>
<dbReference type="OMA" id="DITNTWG"/>